<dbReference type="InterPro" id="IPR004843">
    <property type="entry name" value="Calcineurin-like_PHP"/>
</dbReference>
<dbReference type="AlphaFoldDB" id="A0A4S9XM33"/>
<name>A0A4S9XM33_AURPU</name>
<feature type="signal peptide" evidence="2">
    <location>
        <begin position="1"/>
        <end position="36"/>
    </location>
</feature>
<dbReference type="PANTHER" id="PTHR11575">
    <property type="entry name" value="5'-NUCLEOTIDASE-RELATED"/>
    <property type="match status" value="1"/>
</dbReference>
<evidence type="ECO:0000313" key="6">
    <source>
        <dbReference type="Proteomes" id="UP000310039"/>
    </source>
</evidence>
<dbReference type="InterPro" id="IPR014485">
    <property type="entry name" value="Pesterase_C1039"/>
</dbReference>
<dbReference type="EMBL" id="QZBT01000153">
    <property type="protein sequence ID" value="THZ78903.1"/>
    <property type="molecule type" value="Genomic_DNA"/>
</dbReference>
<keyword evidence="2" id="KW-0732">Signal</keyword>
<dbReference type="GO" id="GO:0005829">
    <property type="term" value="C:cytosol"/>
    <property type="evidence" value="ECO:0007669"/>
    <property type="project" value="TreeGrafter"/>
</dbReference>
<evidence type="ECO:0000313" key="5">
    <source>
        <dbReference type="EMBL" id="THZ78903.1"/>
    </source>
</evidence>
<dbReference type="InterPro" id="IPR029052">
    <property type="entry name" value="Metallo-depent_PP-like"/>
</dbReference>
<dbReference type="FunFam" id="3.60.21.10:FF:000043">
    <property type="entry name" value="Ser/Thr protein phosphatase family"/>
    <property type="match status" value="1"/>
</dbReference>
<dbReference type="CDD" id="cd07407">
    <property type="entry name" value="MPP_YHR202W_N"/>
    <property type="match status" value="1"/>
</dbReference>
<dbReference type="GO" id="GO:0009166">
    <property type="term" value="P:nucleotide catabolic process"/>
    <property type="evidence" value="ECO:0007669"/>
    <property type="project" value="InterPro"/>
</dbReference>
<proteinExistence type="predicted"/>
<dbReference type="SUPFAM" id="SSF56300">
    <property type="entry name" value="Metallo-dependent phosphatases"/>
    <property type="match status" value="1"/>
</dbReference>
<dbReference type="InterPro" id="IPR053828">
    <property type="entry name" value="Nucleosidase_C"/>
</dbReference>
<dbReference type="PIRSF" id="PIRSF017316">
    <property type="entry name" value="Pesterase_C1039"/>
    <property type="match status" value="1"/>
</dbReference>
<organism evidence="5 6">
    <name type="scientific">Aureobasidium pullulans</name>
    <name type="common">Black yeast</name>
    <name type="synonym">Pullularia pullulans</name>
    <dbReference type="NCBI Taxonomy" id="5580"/>
    <lineage>
        <taxon>Eukaryota</taxon>
        <taxon>Fungi</taxon>
        <taxon>Dikarya</taxon>
        <taxon>Ascomycota</taxon>
        <taxon>Pezizomycotina</taxon>
        <taxon>Dothideomycetes</taxon>
        <taxon>Dothideomycetidae</taxon>
        <taxon>Dothideales</taxon>
        <taxon>Saccotheciaceae</taxon>
        <taxon>Aureobasidium</taxon>
    </lineage>
</organism>
<sequence>MTTRMACFSGYSLIHATTMIFDNLWLSIALVPGVLASQPSAPEPVEAPLRKLPWGQLNWLATTDTHGWHGGHLQEPQYSADWGDYISFAHHLRQKADEDGSDLLVVDTGDRVEGNGLYDASNPKGHYTFDVFKHQKIDIITPGNHELYKQNSSNNEFYHTVPNYKDAYIASNLDIYNPKTGKLEPLAQRYRKFTTKNQGIRIMAFGFLFNFQGNANNTVVQRVEDTIKEKWFKEAIQDKDIDLFVVAGHVPVSDSHESDAIFKAIRSANWDTPIAFFGGHTHIRDYHKFDKIAYGLESGRYMETIGFMSISGLGHEKKNSDVAPLRTPEFKRRYIDNNLYSLYRHSGKNETTFPTDLGRNVSASISAARKQLNLDHAYGCAPRDYWLNRAPYPSESSILTWLENEVLPDTAKNYTKRPQLIITNTGAMRFDIFKGPFTIDTTFLVSPFTSGFHRLKNVPYKAAKQLLQLLNNEGKIMLSEMMVMSAVHRDLGKFTPRALYELAPPNPPVSRWTQQTTQDGIELIDTLHREFGQEVLGETAGHGKPDKPLSPGYTTIDDAGKDGDDTIHAPIRFYDVPNCIQSEVSFPSDKKDLETVDIVYNEFIERWILLALRFLGESYGVEGVETTFDGMSFTDVLSEWVHKNWAC</sequence>
<comment type="caution">
    <text evidence="5">The sequence shown here is derived from an EMBL/GenBank/DDBJ whole genome shotgun (WGS) entry which is preliminary data.</text>
</comment>
<dbReference type="InterPro" id="IPR036907">
    <property type="entry name" value="5'-Nucleotdase_C_sf"/>
</dbReference>
<dbReference type="Pfam" id="PF00149">
    <property type="entry name" value="Metallophos"/>
    <property type="match status" value="1"/>
</dbReference>
<dbReference type="Pfam" id="PF21953">
    <property type="entry name" value="NadN_nucleosid_C"/>
    <property type="match status" value="1"/>
</dbReference>
<evidence type="ECO:0000259" key="3">
    <source>
        <dbReference type="Pfam" id="PF00149"/>
    </source>
</evidence>
<evidence type="ECO:0000256" key="2">
    <source>
        <dbReference type="SAM" id="SignalP"/>
    </source>
</evidence>
<feature type="region of interest" description="Disordered" evidence="1">
    <location>
        <begin position="538"/>
        <end position="561"/>
    </location>
</feature>
<accession>A0A4S9XM33</accession>
<dbReference type="InterPro" id="IPR006179">
    <property type="entry name" value="5_nucleotidase/apyrase"/>
</dbReference>
<dbReference type="Gene3D" id="3.90.780.10">
    <property type="entry name" value="5'-Nucleotidase, C-terminal domain"/>
    <property type="match status" value="2"/>
</dbReference>
<gene>
    <name evidence="5" type="ORF">D6C84_08070</name>
</gene>
<feature type="domain" description="Calcineurin-like phosphoesterase" evidence="3">
    <location>
        <begin position="60"/>
        <end position="283"/>
    </location>
</feature>
<evidence type="ECO:0000256" key="1">
    <source>
        <dbReference type="SAM" id="MobiDB-lite"/>
    </source>
</evidence>
<feature type="domain" description="Putative 5'-nucleotidase C-terminal" evidence="4">
    <location>
        <begin position="384"/>
        <end position="609"/>
    </location>
</feature>
<dbReference type="GO" id="GO:0005576">
    <property type="term" value="C:extracellular region"/>
    <property type="evidence" value="ECO:0007669"/>
    <property type="project" value="UniProtKB-ARBA"/>
</dbReference>
<dbReference type="PANTHER" id="PTHR11575:SF43">
    <property type="entry name" value="SER_THR PROTEIN PHOSPHATASE FAMILY (AFU_ORTHOLOGUE AFUA_3G04160)"/>
    <property type="match status" value="1"/>
</dbReference>
<feature type="chain" id="PRO_5020204889" evidence="2">
    <location>
        <begin position="37"/>
        <end position="647"/>
    </location>
</feature>
<evidence type="ECO:0000259" key="4">
    <source>
        <dbReference type="Pfam" id="PF21953"/>
    </source>
</evidence>
<dbReference type="GO" id="GO:0016787">
    <property type="term" value="F:hydrolase activity"/>
    <property type="evidence" value="ECO:0007669"/>
    <property type="project" value="InterPro"/>
</dbReference>
<dbReference type="SUPFAM" id="SSF55816">
    <property type="entry name" value="5'-nucleotidase (syn. UDP-sugar hydrolase), C-terminal domain"/>
    <property type="match status" value="1"/>
</dbReference>
<dbReference type="Proteomes" id="UP000310039">
    <property type="component" value="Unassembled WGS sequence"/>
</dbReference>
<dbReference type="InterPro" id="IPR041823">
    <property type="entry name" value="YHR202W_N"/>
</dbReference>
<dbReference type="Gene3D" id="3.60.21.10">
    <property type="match status" value="1"/>
</dbReference>
<reference evidence="5 6" key="1">
    <citation type="submission" date="2018-10" db="EMBL/GenBank/DDBJ databases">
        <title>Fifty Aureobasidium pullulans genomes reveal a recombining polyextremotolerant generalist.</title>
        <authorList>
            <person name="Gostincar C."/>
            <person name="Turk M."/>
            <person name="Zajc J."/>
            <person name="Gunde-Cimerman N."/>
        </authorList>
    </citation>
    <scope>NUCLEOTIDE SEQUENCE [LARGE SCALE GENOMIC DNA]</scope>
    <source>
        <strain evidence="5 6">EXF-3403</strain>
    </source>
</reference>
<protein>
    <submittedName>
        <fullName evidence="5">Uncharacterized protein</fullName>
    </submittedName>
</protein>